<protein>
    <submittedName>
        <fullName evidence="1">Uncharacterized protein</fullName>
    </submittedName>
</protein>
<accession>A0ABZ0JNH7</accession>
<dbReference type="Proteomes" id="UP001302020">
    <property type="component" value="Chromosome"/>
</dbReference>
<organism evidence="1 2">
    <name type="scientific">Xanthomonas rydalmerensis</name>
    <dbReference type="NCBI Taxonomy" id="3046274"/>
    <lineage>
        <taxon>Bacteria</taxon>
        <taxon>Pseudomonadati</taxon>
        <taxon>Pseudomonadota</taxon>
        <taxon>Gammaproteobacteria</taxon>
        <taxon>Lysobacterales</taxon>
        <taxon>Lysobacteraceae</taxon>
        <taxon>Xanthomonas</taxon>
    </lineage>
</organism>
<reference evidence="1 2" key="1">
    <citation type="submission" date="2023-05" db="EMBL/GenBank/DDBJ databases">
        <title>Xanthomonas rydalmerenesis sp. nov., a novel Xanthomonas species isolated from Fragaria x ananassa.</title>
        <authorList>
            <person name="McKnight D.J.E."/>
            <person name="Wong-Bajracharya J."/>
            <person name="Okoh E.B."/>
            <person name="Snijders F."/>
            <person name="Lidbetter F."/>
            <person name="Webster J."/>
            <person name="Djordjevic S.P."/>
            <person name="Bogema D.R."/>
            <person name="Chapman T.A."/>
        </authorList>
    </citation>
    <scope>NUCLEOTIDE SEQUENCE [LARGE SCALE GENOMIC DNA]</scope>
    <source>
        <strain evidence="1 2">DAR34883</strain>
    </source>
</reference>
<gene>
    <name evidence="1" type="ORF">QN243_20290</name>
</gene>
<keyword evidence="2" id="KW-1185">Reference proteome</keyword>
<evidence type="ECO:0000313" key="1">
    <source>
        <dbReference type="EMBL" id="WOS40702.1"/>
    </source>
</evidence>
<dbReference type="EMBL" id="CP126172">
    <property type="protein sequence ID" value="WOS40702.1"/>
    <property type="molecule type" value="Genomic_DNA"/>
</dbReference>
<dbReference type="RefSeq" id="WP_317844070.1">
    <property type="nucleotide sequence ID" value="NZ_CP126170.1"/>
</dbReference>
<name>A0ABZ0JNH7_9XANT</name>
<sequence>MANDSVQEKPVYGMTVAQWDELQERMRLMHAVCDAFTTRAANDMLEQSISTLARLGFDAGCDAEKLLAAISEQRVGEAA</sequence>
<evidence type="ECO:0000313" key="2">
    <source>
        <dbReference type="Proteomes" id="UP001302020"/>
    </source>
</evidence>
<proteinExistence type="predicted"/>